<feature type="domain" description="HTH lysR-type" evidence="6">
    <location>
        <begin position="7"/>
        <end position="64"/>
    </location>
</feature>
<dbReference type="InterPro" id="IPR005119">
    <property type="entry name" value="LysR_subst-bd"/>
</dbReference>
<evidence type="ECO:0000256" key="1">
    <source>
        <dbReference type="ARBA" id="ARBA00009437"/>
    </source>
</evidence>
<dbReference type="InterPro" id="IPR036390">
    <property type="entry name" value="WH_DNA-bd_sf"/>
</dbReference>
<keyword evidence="5" id="KW-0804">Transcription</keyword>
<accession>A0ABP8HY17</accession>
<evidence type="ECO:0000313" key="7">
    <source>
        <dbReference type="EMBL" id="GAA4347108.1"/>
    </source>
</evidence>
<evidence type="ECO:0000256" key="3">
    <source>
        <dbReference type="ARBA" id="ARBA00023125"/>
    </source>
</evidence>
<name>A0ABP8HY17_9BURK</name>
<proteinExistence type="inferred from homology"/>
<protein>
    <submittedName>
        <fullName evidence="7">Tricarballylate utilization LysR family transcriptional regulator TcuR</fullName>
    </submittedName>
</protein>
<gene>
    <name evidence="7" type="primary">tcuR</name>
    <name evidence="7" type="ORF">GCM10023165_31990</name>
</gene>
<dbReference type="Pfam" id="PF00126">
    <property type="entry name" value="HTH_1"/>
    <property type="match status" value="1"/>
</dbReference>
<dbReference type="PROSITE" id="PS50931">
    <property type="entry name" value="HTH_LYSR"/>
    <property type="match status" value="1"/>
</dbReference>
<dbReference type="Gene3D" id="1.10.10.10">
    <property type="entry name" value="Winged helix-like DNA-binding domain superfamily/Winged helix DNA-binding domain"/>
    <property type="match status" value="1"/>
</dbReference>
<dbReference type="PANTHER" id="PTHR30293:SF0">
    <property type="entry name" value="NITROGEN ASSIMILATION REGULATORY PROTEIN NAC"/>
    <property type="match status" value="1"/>
</dbReference>
<dbReference type="PRINTS" id="PR00039">
    <property type="entry name" value="HTHLYSR"/>
</dbReference>
<dbReference type="Pfam" id="PF03466">
    <property type="entry name" value="LysR_substrate"/>
    <property type="match status" value="1"/>
</dbReference>
<dbReference type="SUPFAM" id="SSF53850">
    <property type="entry name" value="Periplasmic binding protein-like II"/>
    <property type="match status" value="1"/>
</dbReference>
<dbReference type="SUPFAM" id="SSF46785">
    <property type="entry name" value="Winged helix' DNA-binding domain"/>
    <property type="match status" value="1"/>
</dbReference>
<keyword evidence="8" id="KW-1185">Reference proteome</keyword>
<dbReference type="PANTHER" id="PTHR30293">
    <property type="entry name" value="TRANSCRIPTIONAL REGULATORY PROTEIN NAC-RELATED"/>
    <property type="match status" value="1"/>
</dbReference>
<sequence length="324" mass="35512">MNLEHPMELRQLRYFVNVVDAGSMNRAALQLDMVQSALSQQISRLESELCTRLLQRSPQGILPTEAGIAFYHQAKLTLRCAEQARIAAQEARLSGSVSVGLAPSTARVLGLPMMRAMRQRYPDVKLHMVESMSGHLGSMLRRRELDLAVLFDHASLHSHQPRGGKVRWQVEPLVRERLFFIRTAQAAPLPDTVSIAEVAAEPLVLPSSSHGLRSAIDAAFTRARLAPRIELEVDSLAMVMDAVDAGIGATLQPWAALGRHDDQQARFCWATLEDPDACRVNVLCSASDDEVSPAVLAARNIVRECVQELVASGRWLGTEAVTAG</sequence>
<comment type="similarity">
    <text evidence="1">Belongs to the LysR transcriptional regulatory family.</text>
</comment>
<keyword evidence="3" id="KW-0238">DNA-binding</keyword>
<dbReference type="Gene3D" id="3.40.190.290">
    <property type="match status" value="1"/>
</dbReference>
<evidence type="ECO:0000256" key="4">
    <source>
        <dbReference type="ARBA" id="ARBA00023159"/>
    </source>
</evidence>
<keyword evidence="4" id="KW-0010">Activator</keyword>
<dbReference type="EMBL" id="BAABGJ010000046">
    <property type="protein sequence ID" value="GAA4347108.1"/>
    <property type="molecule type" value="Genomic_DNA"/>
</dbReference>
<comment type="caution">
    <text evidence="7">The sequence shown here is derived from an EMBL/GenBank/DDBJ whole genome shotgun (WGS) entry which is preliminary data.</text>
</comment>
<dbReference type="InterPro" id="IPR036388">
    <property type="entry name" value="WH-like_DNA-bd_sf"/>
</dbReference>
<dbReference type="CDD" id="cd08433">
    <property type="entry name" value="PBP2_Nac"/>
    <property type="match status" value="1"/>
</dbReference>
<evidence type="ECO:0000259" key="6">
    <source>
        <dbReference type="PROSITE" id="PS50931"/>
    </source>
</evidence>
<dbReference type="InterPro" id="IPR000847">
    <property type="entry name" value="LysR_HTH_N"/>
</dbReference>
<reference evidence="8" key="1">
    <citation type="journal article" date="2019" name="Int. J. Syst. Evol. Microbiol.">
        <title>The Global Catalogue of Microorganisms (GCM) 10K type strain sequencing project: providing services to taxonomists for standard genome sequencing and annotation.</title>
        <authorList>
            <consortium name="The Broad Institute Genomics Platform"/>
            <consortium name="The Broad Institute Genome Sequencing Center for Infectious Disease"/>
            <person name="Wu L."/>
            <person name="Ma J."/>
        </authorList>
    </citation>
    <scope>NUCLEOTIDE SEQUENCE [LARGE SCALE GENOMIC DNA]</scope>
    <source>
        <strain evidence="8">JCM 17804</strain>
    </source>
</reference>
<evidence type="ECO:0000256" key="2">
    <source>
        <dbReference type="ARBA" id="ARBA00023015"/>
    </source>
</evidence>
<organism evidence="7 8">
    <name type="scientific">Variovorax defluvii</name>
    <dbReference type="NCBI Taxonomy" id="913761"/>
    <lineage>
        <taxon>Bacteria</taxon>
        <taxon>Pseudomonadati</taxon>
        <taxon>Pseudomonadota</taxon>
        <taxon>Betaproteobacteria</taxon>
        <taxon>Burkholderiales</taxon>
        <taxon>Comamonadaceae</taxon>
        <taxon>Variovorax</taxon>
    </lineage>
</organism>
<keyword evidence="2" id="KW-0805">Transcription regulation</keyword>
<dbReference type="Proteomes" id="UP001500975">
    <property type="component" value="Unassembled WGS sequence"/>
</dbReference>
<evidence type="ECO:0000256" key="5">
    <source>
        <dbReference type="ARBA" id="ARBA00023163"/>
    </source>
</evidence>
<evidence type="ECO:0000313" key="8">
    <source>
        <dbReference type="Proteomes" id="UP001500975"/>
    </source>
</evidence>